<feature type="region of interest" description="Disordered" evidence="1">
    <location>
        <begin position="1"/>
        <end position="82"/>
    </location>
</feature>
<organism evidence="3 4">
    <name type="scientific">Urbifossiella limnaea</name>
    <dbReference type="NCBI Taxonomy" id="2528023"/>
    <lineage>
        <taxon>Bacteria</taxon>
        <taxon>Pseudomonadati</taxon>
        <taxon>Planctomycetota</taxon>
        <taxon>Planctomycetia</taxon>
        <taxon>Gemmatales</taxon>
        <taxon>Gemmataceae</taxon>
        <taxon>Urbifossiella</taxon>
    </lineage>
</organism>
<dbReference type="EMBL" id="CP036273">
    <property type="protein sequence ID" value="QDU23459.1"/>
    <property type="molecule type" value="Genomic_DNA"/>
</dbReference>
<accession>A0A517Y115</accession>
<evidence type="ECO:0000256" key="1">
    <source>
        <dbReference type="SAM" id="MobiDB-lite"/>
    </source>
</evidence>
<dbReference type="SMART" id="SM00513">
    <property type="entry name" value="SAP"/>
    <property type="match status" value="2"/>
</dbReference>
<evidence type="ECO:0000313" key="4">
    <source>
        <dbReference type="Proteomes" id="UP000319576"/>
    </source>
</evidence>
<evidence type="ECO:0000259" key="2">
    <source>
        <dbReference type="PROSITE" id="PS50800"/>
    </source>
</evidence>
<dbReference type="AlphaFoldDB" id="A0A517Y115"/>
<dbReference type="KEGG" id="uli:ETAA1_54590"/>
<dbReference type="RefSeq" id="WP_145243702.1">
    <property type="nucleotide sequence ID" value="NZ_CP036273.1"/>
</dbReference>
<proteinExistence type="predicted"/>
<protein>
    <submittedName>
        <fullName evidence="3">SAP domain protein</fullName>
    </submittedName>
</protein>
<feature type="compositionally biased region" description="Acidic residues" evidence="1">
    <location>
        <begin position="35"/>
        <end position="52"/>
    </location>
</feature>
<feature type="compositionally biased region" description="Low complexity" evidence="1">
    <location>
        <begin position="54"/>
        <end position="70"/>
    </location>
</feature>
<keyword evidence="4" id="KW-1185">Reference proteome</keyword>
<dbReference type="InterPro" id="IPR003034">
    <property type="entry name" value="SAP_dom"/>
</dbReference>
<evidence type="ECO:0000313" key="3">
    <source>
        <dbReference type="EMBL" id="QDU23459.1"/>
    </source>
</evidence>
<sequence>MSSPTDPTLDSMPEPTEPGPEQTNRLFEVFPPDDASVEPDEDGGEWEFEEAGDTPGAETTAVAETGTAGPRLRRRRRRPRLDSPELRLRGRRALCPRVEDIAPLMLKTAKLRVLGGYLQSVRGLEDDDLTRILRDDAAKLADPERVRATLASHDPDYNRGQLKAMILAVLLQEETHTLPENRLDAKVIEFEKALAGRAAAFDLAALRKADPDRWHSLDTYRIVLDAAWSNDGQISPDEARLLTVLRKHLGIPLEEHWVISALIGRFPKTGGALHTPDEVNDARKDLQRQSVVWSYRDESNQLNDVIPAEVAPTCREWAGQELQVVNYRRLLSHDALLLPDLWAALDARGLDRSGNKPDLIARIVASDLRPTTVLGGLDRERLSSMCGTFGLKSSGAKAELIARIVEFYDDLTFEVRQTKDEREAWYSDYVALASRSYAELRAKKVITKDLDIEHLFEAATAFLFGVKLKATCDPSRTENRADGRVRLDADNCVLWDCKSVEAAVNLQDHLDGQFDSYLRKEQQVGLKPLGFLVIGPAFTPQSIRLANQYKARTNWDVALVQADALKHLADRWAATEPDKPFPVRLLVRTEVIDKERAEFLLSLA</sequence>
<dbReference type="OrthoDB" id="232872at2"/>
<reference evidence="3 4" key="1">
    <citation type="submission" date="2019-02" db="EMBL/GenBank/DDBJ databases">
        <title>Deep-cultivation of Planctomycetes and their phenomic and genomic characterization uncovers novel biology.</title>
        <authorList>
            <person name="Wiegand S."/>
            <person name="Jogler M."/>
            <person name="Boedeker C."/>
            <person name="Pinto D."/>
            <person name="Vollmers J."/>
            <person name="Rivas-Marin E."/>
            <person name="Kohn T."/>
            <person name="Peeters S.H."/>
            <person name="Heuer A."/>
            <person name="Rast P."/>
            <person name="Oberbeckmann S."/>
            <person name="Bunk B."/>
            <person name="Jeske O."/>
            <person name="Meyerdierks A."/>
            <person name="Storesund J.E."/>
            <person name="Kallscheuer N."/>
            <person name="Luecker S."/>
            <person name="Lage O.M."/>
            <person name="Pohl T."/>
            <person name="Merkel B.J."/>
            <person name="Hornburger P."/>
            <person name="Mueller R.-W."/>
            <person name="Bruemmer F."/>
            <person name="Labrenz M."/>
            <person name="Spormann A.M."/>
            <person name="Op den Camp H."/>
            <person name="Overmann J."/>
            <person name="Amann R."/>
            <person name="Jetten M.S.M."/>
            <person name="Mascher T."/>
            <person name="Medema M.H."/>
            <person name="Devos D.P."/>
            <person name="Kaster A.-K."/>
            <person name="Ovreas L."/>
            <person name="Rohde M."/>
            <person name="Galperin M.Y."/>
            <person name="Jogler C."/>
        </authorList>
    </citation>
    <scope>NUCLEOTIDE SEQUENCE [LARGE SCALE GENOMIC DNA]</scope>
    <source>
        <strain evidence="3 4">ETA_A1</strain>
    </source>
</reference>
<name>A0A517Y115_9BACT</name>
<gene>
    <name evidence="3" type="ORF">ETAA1_54590</name>
</gene>
<feature type="domain" description="SAP" evidence="2">
    <location>
        <begin position="374"/>
        <end position="408"/>
    </location>
</feature>
<dbReference type="PROSITE" id="PS50800">
    <property type="entry name" value="SAP"/>
    <property type="match status" value="1"/>
</dbReference>
<dbReference type="Proteomes" id="UP000319576">
    <property type="component" value="Chromosome"/>
</dbReference>